<protein>
    <submittedName>
        <fullName evidence="1">Terpene synthase family protein</fullName>
    </submittedName>
</protein>
<sequence>MANYVTRPACPKFPASRRPPTDYAIWYFPADDLFVDRVHTVSPRTLPNLTAMIDVLDYHRVGAQPVWGEHAWLDICTRLRRRLSDEHFQRFAHGMRMWASTASLQILNHIQDTPVGISQYETIRRHTSGMNPCLDVADATNLGPATPAEFNQPAVQKLRMHANNVSTATEN</sequence>
<evidence type="ECO:0000313" key="2">
    <source>
        <dbReference type="Proteomes" id="UP001370348"/>
    </source>
</evidence>
<gene>
    <name evidence="1" type="ORF">LZC94_13795</name>
</gene>
<dbReference type="InterPro" id="IPR008949">
    <property type="entry name" value="Isoprenoid_synthase_dom_sf"/>
</dbReference>
<dbReference type="SUPFAM" id="SSF48576">
    <property type="entry name" value="Terpenoid synthases"/>
    <property type="match status" value="1"/>
</dbReference>
<name>A0ABZ2M731_9BACT</name>
<dbReference type="Proteomes" id="UP001370348">
    <property type="component" value="Chromosome"/>
</dbReference>
<reference evidence="1 2" key="1">
    <citation type="submission" date="2021-12" db="EMBL/GenBank/DDBJ databases">
        <title>Discovery of the Pendulisporaceae a myxobacterial family with distinct sporulation behavior and unique specialized metabolism.</title>
        <authorList>
            <person name="Garcia R."/>
            <person name="Popoff A."/>
            <person name="Bader C.D."/>
            <person name="Loehr J."/>
            <person name="Walesch S."/>
            <person name="Walt C."/>
            <person name="Boldt J."/>
            <person name="Bunk B."/>
            <person name="Haeckl F.J.F.P.J."/>
            <person name="Gunesch A.P."/>
            <person name="Birkelbach J."/>
            <person name="Nuebel U."/>
            <person name="Pietschmann T."/>
            <person name="Bach T."/>
            <person name="Mueller R."/>
        </authorList>
    </citation>
    <scope>NUCLEOTIDE SEQUENCE [LARGE SCALE GENOMIC DNA]</scope>
    <source>
        <strain evidence="1 2">MSr11954</strain>
    </source>
</reference>
<dbReference type="Pfam" id="PF19086">
    <property type="entry name" value="Terpene_syn_C_2"/>
    <property type="match status" value="1"/>
</dbReference>
<dbReference type="RefSeq" id="WP_394827957.1">
    <property type="nucleotide sequence ID" value="NZ_CP089984.1"/>
</dbReference>
<dbReference type="Gene3D" id="1.10.600.10">
    <property type="entry name" value="Farnesyl Diphosphate Synthase"/>
    <property type="match status" value="1"/>
</dbReference>
<accession>A0ABZ2M731</accession>
<evidence type="ECO:0000313" key="1">
    <source>
        <dbReference type="EMBL" id="WXB18319.1"/>
    </source>
</evidence>
<organism evidence="1 2">
    <name type="scientific">Pendulispora albinea</name>
    <dbReference type="NCBI Taxonomy" id="2741071"/>
    <lineage>
        <taxon>Bacteria</taxon>
        <taxon>Pseudomonadati</taxon>
        <taxon>Myxococcota</taxon>
        <taxon>Myxococcia</taxon>
        <taxon>Myxococcales</taxon>
        <taxon>Sorangiineae</taxon>
        <taxon>Pendulisporaceae</taxon>
        <taxon>Pendulispora</taxon>
    </lineage>
</organism>
<proteinExistence type="predicted"/>
<dbReference type="EMBL" id="CP089984">
    <property type="protein sequence ID" value="WXB18319.1"/>
    <property type="molecule type" value="Genomic_DNA"/>
</dbReference>
<keyword evidence="2" id="KW-1185">Reference proteome</keyword>